<dbReference type="GO" id="GO:0006826">
    <property type="term" value="P:iron ion transport"/>
    <property type="evidence" value="ECO:0007669"/>
    <property type="project" value="TreeGrafter"/>
</dbReference>
<dbReference type="GO" id="GO:0015677">
    <property type="term" value="P:copper ion import"/>
    <property type="evidence" value="ECO:0007669"/>
    <property type="project" value="TreeGrafter"/>
</dbReference>
<dbReference type="AlphaFoldDB" id="A0AA35MJ36"/>
<dbReference type="InterPro" id="IPR013112">
    <property type="entry name" value="FAD-bd_8"/>
</dbReference>
<keyword evidence="2" id="KW-0472">Membrane</keyword>
<dbReference type="CDD" id="cd06186">
    <property type="entry name" value="NOX_Duox_like_FAD_NADP"/>
    <property type="match status" value="1"/>
</dbReference>
<organism evidence="4 5">
    <name type="scientific">Clonostachys chloroleuca</name>
    <dbReference type="NCBI Taxonomy" id="1926264"/>
    <lineage>
        <taxon>Eukaryota</taxon>
        <taxon>Fungi</taxon>
        <taxon>Dikarya</taxon>
        <taxon>Ascomycota</taxon>
        <taxon>Pezizomycotina</taxon>
        <taxon>Sordariomycetes</taxon>
        <taxon>Hypocreomycetidae</taxon>
        <taxon>Hypocreales</taxon>
        <taxon>Bionectriaceae</taxon>
        <taxon>Clonostachys</taxon>
    </lineage>
</organism>
<dbReference type="EMBL" id="CABFNP030001297">
    <property type="protein sequence ID" value="CAI6098126.1"/>
    <property type="molecule type" value="Genomic_DNA"/>
</dbReference>
<dbReference type="GO" id="GO:0000293">
    <property type="term" value="F:ferric-chelate reductase activity"/>
    <property type="evidence" value="ECO:0007669"/>
    <property type="project" value="TreeGrafter"/>
</dbReference>
<dbReference type="Proteomes" id="UP001160390">
    <property type="component" value="Unassembled WGS sequence"/>
</dbReference>
<feature type="domain" description="FAD-binding FR-type" evidence="3">
    <location>
        <begin position="234"/>
        <end position="352"/>
    </location>
</feature>
<dbReference type="PANTHER" id="PTHR32361:SF26">
    <property type="entry name" value="FAD-BINDING 8 DOMAIN-CONTAINING PROTEIN-RELATED"/>
    <property type="match status" value="1"/>
</dbReference>
<keyword evidence="2" id="KW-1133">Transmembrane helix</keyword>
<dbReference type="Gene3D" id="3.40.50.80">
    <property type="entry name" value="Nucleotide-binding domain of ferredoxin-NADP reductase (FNR) module"/>
    <property type="match status" value="1"/>
</dbReference>
<dbReference type="Pfam" id="PF08022">
    <property type="entry name" value="FAD_binding_8"/>
    <property type="match status" value="1"/>
</dbReference>
<evidence type="ECO:0000256" key="2">
    <source>
        <dbReference type="SAM" id="Phobius"/>
    </source>
</evidence>
<dbReference type="GO" id="GO:0006879">
    <property type="term" value="P:intracellular iron ion homeostasis"/>
    <property type="evidence" value="ECO:0007669"/>
    <property type="project" value="TreeGrafter"/>
</dbReference>
<dbReference type="PROSITE" id="PS51384">
    <property type="entry name" value="FAD_FR"/>
    <property type="match status" value="1"/>
</dbReference>
<dbReference type="InterPro" id="IPR017927">
    <property type="entry name" value="FAD-bd_FR_type"/>
</dbReference>
<dbReference type="GO" id="GO:0005886">
    <property type="term" value="C:plasma membrane"/>
    <property type="evidence" value="ECO:0007669"/>
    <property type="project" value="TreeGrafter"/>
</dbReference>
<keyword evidence="1" id="KW-0813">Transport</keyword>
<feature type="transmembrane region" description="Helical" evidence="2">
    <location>
        <begin position="71"/>
        <end position="92"/>
    </location>
</feature>
<dbReference type="InterPro" id="IPR039261">
    <property type="entry name" value="FNR_nucleotide-bd"/>
</dbReference>
<dbReference type="InterPro" id="IPR051410">
    <property type="entry name" value="Ferric/Cupric_Reductase"/>
</dbReference>
<keyword evidence="5" id="KW-1185">Reference proteome</keyword>
<reference evidence="4" key="1">
    <citation type="submission" date="2023-01" db="EMBL/GenBank/DDBJ databases">
        <authorList>
            <person name="Piombo E."/>
        </authorList>
    </citation>
    <scope>NUCLEOTIDE SEQUENCE</scope>
</reference>
<proteinExistence type="predicted"/>
<comment type="caution">
    <text evidence="4">The sequence shown here is derived from an EMBL/GenBank/DDBJ whole genome shotgun (WGS) entry which is preliminary data.</text>
</comment>
<dbReference type="PANTHER" id="PTHR32361">
    <property type="entry name" value="FERRIC/CUPRIC REDUCTASE TRANSMEMBRANE COMPONENT"/>
    <property type="match status" value="1"/>
</dbReference>
<protein>
    <recommendedName>
        <fullName evidence="3">FAD-binding FR-type domain-containing protein</fullName>
    </recommendedName>
</protein>
<sequence>MMNSTDIFGIVIGALALIGLSLAIIRSLPRRWRRFFRSRLFSIRSWFLASLYYPVLAPVLGFRPFRKRFDILLFLIILAGNGCAVSIGAPNIQDVSKRLGHAALINLILLSFGARLNYLSNKWFCHYERHVTMHGLIGFVAAIEATLHTLLLSLESPPDLDQVRTVAGLVACCGTGAALCSSICFFLPWLFDLYSMAHSSFAILILVSLWLHIPQGDLFEPPRLYILLASTLFAGVKLMRLVTIAYLSRRSLATVQVDTNRTMIQISVRPTRTLDVRAGQFFYLNLLDYSLTSAFRSHPFQVSWADRDTNGRQVLDFIVQPRRGFTRKLLLADPRVQYKIALEGPYGRHPRLEEYVTVLMFATNAGISGHLLYMKELFALRQDPSTRTQKISLFWEIDAEVYRYWVREWMDHLLGLDNESNGVEFLDLHVFVRGGYLSSETEPGQIEQPGVRDRLTIHYYPLDARSQVASEIEKRDGPTIISRKLVLLCTKRILLKE</sequence>
<accession>A0AA35MJ36</accession>
<evidence type="ECO:0000313" key="5">
    <source>
        <dbReference type="Proteomes" id="UP001160390"/>
    </source>
</evidence>
<keyword evidence="2" id="KW-0812">Transmembrane</keyword>
<feature type="transmembrane region" description="Helical" evidence="2">
    <location>
        <begin position="6"/>
        <end position="25"/>
    </location>
</feature>
<evidence type="ECO:0000313" key="4">
    <source>
        <dbReference type="EMBL" id="CAI6098126.1"/>
    </source>
</evidence>
<feature type="transmembrane region" description="Helical" evidence="2">
    <location>
        <begin position="131"/>
        <end position="154"/>
    </location>
</feature>
<feature type="transmembrane region" description="Helical" evidence="2">
    <location>
        <begin position="46"/>
        <end position="65"/>
    </location>
</feature>
<gene>
    <name evidence="4" type="ORF">CCHLO57077_00005846</name>
</gene>
<evidence type="ECO:0000256" key="1">
    <source>
        <dbReference type="ARBA" id="ARBA00022448"/>
    </source>
</evidence>
<feature type="transmembrane region" description="Helical" evidence="2">
    <location>
        <begin position="225"/>
        <end position="247"/>
    </location>
</feature>
<evidence type="ECO:0000259" key="3">
    <source>
        <dbReference type="PROSITE" id="PS51384"/>
    </source>
</evidence>
<feature type="transmembrane region" description="Helical" evidence="2">
    <location>
        <begin position="99"/>
        <end position="119"/>
    </location>
</feature>
<feature type="transmembrane region" description="Helical" evidence="2">
    <location>
        <begin position="166"/>
        <end position="190"/>
    </location>
</feature>
<feature type="transmembrane region" description="Helical" evidence="2">
    <location>
        <begin position="196"/>
        <end position="213"/>
    </location>
</feature>
<name>A0AA35MJ36_9HYPO</name>